<gene>
    <name evidence="2" type="ORF">LWF01_00530</name>
</gene>
<dbReference type="Pfam" id="PF04371">
    <property type="entry name" value="PAD_porph"/>
    <property type="match status" value="1"/>
</dbReference>
<proteinExistence type="predicted"/>
<dbReference type="Proteomes" id="UP001209083">
    <property type="component" value="Chromosome"/>
</dbReference>
<dbReference type="RefSeq" id="WP_349639084.1">
    <property type="nucleotide sequence ID" value="NZ_CP090958.1"/>
</dbReference>
<evidence type="ECO:0000313" key="2">
    <source>
        <dbReference type="EMBL" id="WGW12285.1"/>
    </source>
</evidence>
<protein>
    <submittedName>
        <fullName evidence="2">Agmatine deiminase family protein</fullName>
    </submittedName>
</protein>
<dbReference type="SUPFAM" id="SSF55909">
    <property type="entry name" value="Pentein"/>
    <property type="match status" value="1"/>
</dbReference>
<sequence>MPAETEPQERLWMAFPVEGYSLGDSAEDAHEARSTWAAVANAAAEFEPVTVVVDPRSTSFAKKYLSTDIDLVEAPLNDAWMRDIGPTFVVDDNGRLGGVDWIFNGWGQQDWAEWDKDAKIGSQVIDLAEARPVATSLVNEGGGINVDGQGTVLVTESVQLDPYRNPDLTRADIEAELHRTIGASKVIWLPRGLTRDAMTYGTKGHVDIVATIPSPGVLLVHSQQNPKHPDFSVTRDLTALLADSTDANGNRWQIREIPAPETLFDAEGPVDYSYINHVVVNSGVIACAFNDPADDAAKEILAESYPGRSIVTIDARPLFARGGGIHCITQQQPVARTP</sequence>
<evidence type="ECO:0000313" key="3">
    <source>
        <dbReference type="Proteomes" id="UP001209083"/>
    </source>
</evidence>
<accession>A0ABY8QTG8</accession>
<keyword evidence="1" id="KW-0378">Hydrolase</keyword>
<dbReference type="PANTHER" id="PTHR31377">
    <property type="entry name" value="AGMATINE DEIMINASE-RELATED"/>
    <property type="match status" value="1"/>
</dbReference>
<evidence type="ECO:0000256" key="1">
    <source>
        <dbReference type="ARBA" id="ARBA00022801"/>
    </source>
</evidence>
<organism evidence="2 3">
    <name type="scientific">Saxibacter everestensis</name>
    <dbReference type="NCBI Taxonomy" id="2909229"/>
    <lineage>
        <taxon>Bacteria</taxon>
        <taxon>Bacillati</taxon>
        <taxon>Actinomycetota</taxon>
        <taxon>Actinomycetes</taxon>
        <taxon>Micrococcales</taxon>
        <taxon>Brevibacteriaceae</taxon>
        <taxon>Saxibacter</taxon>
    </lineage>
</organism>
<dbReference type="InterPro" id="IPR007466">
    <property type="entry name" value="Peptidyl-Arg-deiminase_porph"/>
</dbReference>
<keyword evidence="3" id="KW-1185">Reference proteome</keyword>
<dbReference type="EMBL" id="CP090958">
    <property type="protein sequence ID" value="WGW12285.1"/>
    <property type="molecule type" value="Genomic_DNA"/>
</dbReference>
<reference evidence="2 3" key="1">
    <citation type="submission" date="2023-05" db="EMBL/GenBank/DDBJ databases">
        <title>Lithophilousrod everest ZFBP1038 complete genpme.</title>
        <authorList>
            <person name="Tian M."/>
        </authorList>
    </citation>
    <scope>NUCLEOTIDE SEQUENCE [LARGE SCALE GENOMIC DNA]</scope>
    <source>
        <strain evidence="2 3">ZFBP1038</strain>
    </source>
</reference>
<name>A0ABY8QTG8_9MICO</name>
<dbReference type="Gene3D" id="3.75.10.10">
    <property type="entry name" value="L-arginine/glycine Amidinotransferase, Chain A"/>
    <property type="match status" value="1"/>
</dbReference>
<dbReference type="PANTHER" id="PTHR31377:SF0">
    <property type="entry name" value="AGMATINE DEIMINASE-RELATED"/>
    <property type="match status" value="1"/>
</dbReference>